<feature type="chain" id="PRO_5035481140" evidence="5">
    <location>
        <begin position="18"/>
        <end position="137"/>
    </location>
</feature>
<comment type="similarity">
    <text evidence="2">Belongs to the PBP/GOBP family.</text>
</comment>
<dbReference type="GO" id="GO:0005615">
    <property type="term" value="C:extracellular space"/>
    <property type="evidence" value="ECO:0007669"/>
    <property type="project" value="TreeGrafter"/>
</dbReference>
<dbReference type="PANTHER" id="PTHR11857">
    <property type="entry name" value="ODORANT BINDING PROTEIN-RELATED"/>
    <property type="match status" value="1"/>
</dbReference>
<evidence type="ECO:0000313" key="7">
    <source>
        <dbReference type="Proteomes" id="UP000801492"/>
    </source>
</evidence>
<dbReference type="Gene3D" id="1.10.238.20">
    <property type="entry name" value="Pheromone/general odorant binding protein domain"/>
    <property type="match status" value="1"/>
</dbReference>
<dbReference type="EMBL" id="VTPC01000913">
    <property type="protein sequence ID" value="KAF2903879.1"/>
    <property type="molecule type" value="Genomic_DNA"/>
</dbReference>
<keyword evidence="4 5" id="KW-0732">Signal</keyword>
<protein>
    <submittedName>
        <fullName evidence="6">Uncharacterized protein</fullName>
    </submittedName>
</protein>
<accession>A0A8K0DDP9</accession>
<name>A0A8K0DDP9_IGNLU</name>
<evidence type="ECO:0000313" key="6">
    <source>
        <dbReference type="EMBL" id="KAF2903879.1"/>
    </source>
</evidence>
<dbReference type="InterPro" id="IPR036728">
    <property type="entry name" value="PBP_GOBP_sf"/>
</dbReference>
<organism evidence="6 7">
    <name type="scientific">Ignelater luminosus</name>
    <name type="common">Cucubano</name>
    <name type="synonym">Pyrophorus luminosus</name>
    <dbReference type="NCBI Taxonomy" id="2038154"/>
    <lineage>
        <taxon>Eukaryota</taxon>
        <taxon>Metazoa</taxon>
        <taxon>Ecdysozoa</taxon>
        <taxon>Arthropoda</taxon>
        <taxon>Hexapoda</taxon>
        <taxon>Insecta</taxon>
        <taxon>Pterygota</taxon>
        <taxon>Neoptera</taxon>
        <taxon>Endopterygota</taxon>
        <taxon>Coleoptera</taxon>
        <taxon>Polyphaga</taxon>
        <taxon>Elateriformia</taxon>
        <taxon>Elateroidea</taxon>
        <taxon>Elateridae</taxon>
        <taxon>Agrypninae</taxon>
        <taxon>Pyrophorini</taxon>
        <taxon>Ignelater</taxon>
    </lineage>
</organism>
<dbReference type="GO" id="GO:0005549">
    <property type="term" value="F:odorant binding"/>
    <property type="evidence" value="ECO:0007669"/>
    <property type="project" value="InterPro"/>
</dbReference>
<sequence length="137" mass="15513">MFAFVFIVCALVQLSNQEAVEELINNYLKLIAPIKSDCLKESGADEDTIVEALKMGDHPTDHNSKCFYKCFFRKYNLINDSDEIQEEIIKKYIGVPDKNDVDEIHKKCASLRGSDACDTSDKICKCVLQESIIVLTK</sequence>
<comment type="caution">
    <text evidence="6">The sequence shown here is derived from an EMBL/GenBank/DDBJ whole genome shotgun (WGS) entry which is preliminary data.</text>
</comment>
<evidence type="ECO:0000256" key="3">
    <source>
        <dbReference type="ARBA" id="ARBA00022525"/>
    </source>
</evidence>
<keyword evidence="7" id="KW-1185">Reference proteome</keyword>
<dbReference type="SUPFAM" id="SSF47565">
    <property type="entry name" value="Insect pheromone/odorant-binding proteins"/>
    <property type="match status" value="1"/>
</dbReference>
<reference evidence="6" key="1">
    <citation type="submission" date="2019-08" db="EMBL/GenBank/DDBJ databases">
        <title>The genome of the North American firefly Photinus pyralis.</title>
        <authorList>
            <consortium name="Photinus pyralis genome working group"/>
            <person name="Fallon T.R."/>
            <person name="Sander Lower S.E."/>
            <person name="Weng J.-K."/>
        </authorList>
    </citation>
    <scope>NUCLEOTIDE SEQUENCE</scope>
    <source>
        <strain evidence="6">TRF0915ILg1</strain>
        <tissue evidence="6">Whole body</tissue>
    </source>
</reference>
<proteinExistence type="inferred from homology"/>
<evidence type="ECO:0000256" key="1">
    <source>
        <dbReference type="ARBA" id="ARBA00004613"/>
    </source>
</evidence>
<dbReference type="AlphaFoldDB" id="A0A8K0DDP9"/>
<dbReference type="InterPro" id="IPR006170">
    <property type="entry name" value="PBP/GOBP"/>
</dbReference>
<feature type="signal peptide" evidence="5">
    <location>
        <begin position="1"/>
        <end position="17"/>
    </location>
</feature>
<dbReference type="PANTHER" id="PTHR11857:SF43">
    <property type="entry name" value="GEO07291P1-RELATED"/>
    <property type="match status" value="1"/>
</dbReference>
<dbReference type="Pfam" id="PF01395">
    <property type="entry name" value="PBP_GOBP"/>
    <property type="match status" value="1"/>
</dbReference>
<evidence type="ECO:0000256" key="5">
    <source>
        <dbReference type="SAM" id="SignalP"/>
    </source>
</evidence>
<evidence type="ECO:0000256" key="2">
    <source>
        <dbReference type="ARBA" id="ARBA00008098"/>
    </source>
</evidence>
<evidence type="ECO:0000256" key="4">
    <source>
        <dbReference type="ARBA" id="ARBA00022729"/>
    </source>
</evidence>
<dbReference type="Proteomes" id="UP000801492">
    <property type="component" value="Unassembled WGS sequence"/>
</dbReference>
<comment type="subcellular location">
    <subcellularLocation>
        <location evidence="1">Secreted</location>
    </subcellularLocation>
</comment>
<dbReference type="GO" id="GO:0007608">
    <property type="term" value="P:sensory perception of smell"/>
    <property type="evidence" value="ECO:0007669"/>
    <property type="project" value="TreeGrafter"/>
</dbReference>
<dbReference type="SMART" id="SM00708">
    <property type="entry name" value="PhBP"/>
    <property type="match status" value="1"/>
</dbReference>
<dbReference type="OrthoDB" id="6815539at2759"/>
<keyword evidence="3" id="KW-0964">Secreted</keyword>
<gene>
    <name evidence="6" type="ORF">ILUMI_02297</name>
</gene>
<dbReference type="CDD" id="cd23992">
    <property type="entry name" value="PBP_GOBP"/>
    <property type="match status" value="1"/>
</dbReference>